<gene>
    <name evidence="7" type="ORF">RIF29_42432</name>
</gene>
<dbReference type="Proteomes" id="UP001372338">
    <property type="component" value="Unassembled WGS sequence"/>
</dbReference>
<keyword evidence="6" id="KW-0812">Transmembrane</keyword>
<comment type="similarity">
    <text evidence="5">Belongs to the GRAS family.</text>
</comment>
<evidence type="ECO:0000256" key="1">
    <source>
        <dbReference type="ARBA" id="ARBA00004123"/>
    </source>
</evidence>
<evidence type="ECO:0000256" key="2">
    <source>
        <dbReference type="ARBA" id="ARBA00023015"/>
    </source>
</evidence>
<comment type="caution">
    <text evidence="7">The sequence shown here is derived from an EMBL/GenBank/DDBJ whole genome shotgun (WGS) entry which is preliminary data.</text>
</comment>
<evidence type="ECO:0000313" key="7">
    <source>
        <dbReference type="EMBL" id="KAK7247547.1"/>
    </source>
</evidence>
<keyword evidence="3" id="KW-0804">Transcription</keyword>
<sequence length="583" mass="66587">MKLLIIDHCIYNKAEASVTDSRIIITLSLSWICMLVLVCCLISLTSLIVQHFSLNSKPLVSIRARNIHGIEFSLDSMIHLSPFKCKLLWKTWHSSLSSMNVIDCEQLDYYSFSTPNMNQLHECSILLENAIPFQVEDLLTPNTIHDELFDLDFVERILQPHTQHLDIDSFMDHNERVVGLGTEVCNDVTIKPLENVHLPREEKSYLKEIQEELMEETSLADLLLTGAEAVEAKNWSLASNIIEKLNNASSSLSNGDSLLKRLSLFFTQGLYYKSINNNAPPEVCDTVSTQTNAFCMFQILQELSPYVKFAHFTANQAIFEATQGEEEIHVIDFDIMEGIQWPPLMVDLAMKKSTSLRVTAITTDCRSEASVQQTGRRLKEFAASINFPFVFDQMMMVKEEDFQRIELGHTLIVNCMIHQWMPNRSFSLVKTFLDGVRKLSPRLVVLVEEELFNFSKLKSMSFVEFFCEALHHYTALSDSLASSLKGSHEMELSLIEKEVLGLRILDCVRQFPCEREERMLWEEGFYSLKGFKRVAMSSSNISQAKFLVGLFGGGYWVQFEKGRLALCWKSRPLMAASIWVPST</sequence>
<comment type="caution">
    <text evidence="5">Lacks conserved residue(s) required for the propagation of feature annotation.</text>
</comment>
<evidence type="ECO:0000256" key="5">
    <source>
        <dbReference type="PROSITE-ProRule" id="PRU01191"/>
    </source>
</evidence>
<name>A0AAN9HTM5_CROPI</name>
<dbReference type="GO" id="GO:0005634">
    <property type="term" value="C:nucleus"/>
    <property type="evidence" value="ECO:0007669"/>
    <property type="project" value="UniProtKB-SubCell"/>
</dbReference>
<keyword evidence="2" id="KW-0805">Transcription regulation</keyword>
<dbReference type="InterPro" id="IPR005202">
    <property type="entry name" value="TF_GRAS"/>
</dbReference>
<dbReference type="PANTHER" id="PTHR31636">
    <property type="entry name" value="OSJNBA0084A10.13 PROTEIN-RELATED"/>
    <property type="match status" value="1"/>
</dbReference>
<dbReference type="PROSITE" id="PS50985">
    <property type="entry name" value="GRAS"/>
    <property type="match status" value="1"/>
</dbReference>
<reference evidence="7 8" key="1">
    <citation type="submission" date="2024-01" db="EMBL/GenBank/DDBJ databases">
        <title>The genomes of 5 underutilized Papilionoideae crops provide insights into root nodulation and disease resistanc.</title>
        <authorList>
            <person name="Yuan L."/>
        </authorList>
    </citation>
    <scope>NUCLEOTIDE SEQUENCE [LARGE SCALE GENOMIC DNA]</scope>
    <source>
        <strain evidence="7">ZHUSHIDOU_FW_LH</strain>
        <tissue evidence="7">Leaf</tissue>
    </source>
</reference>
<keyword evidence="8" id="KW-1185">Reference proteome</keyword>
<feature type="short sequence motif" description="VHIID" evidence="5">
    <location>
        <begin position="328"/>
        <end position="332"/>
    </location>
</feature>
<organism evidence="7 8">
    <name type="scientific">Crotalaria pallida</name>
    <name type="common">Smooth rattlebox</name>
    <name type="synonym">Crotalaria striata</name>
    <dbReference type="NCBI Taxonomy" id="3830"/>
    <lineage>
        <taxon>Eukaryota</taxon>
        <taxon>Viridiplantae</taxon>
        <taxon>Streptophyta</taxon>
        <taxon>Embryophyta</taxon>
        <taxon>Tracheophyta</taxon>
        <taxon>Spermatophyta</taxon>
        <taxon>Magnoliopsida</taxon>
        <taxon>eudicotyledons</taxon>
        <taxon>Gunneridae</taxon>
        <taxon>Pentapetalae</taxon>
        <taxon>rosids</taxon>
        <taxon>fabids</taxon>
        <taxon>Fabales</taxon>
        <taxon>Fabaceae</taxon>
        <taxon>Papilionoideae</taxon>
        <taxon>50 kb inversion clade</taxon>
        <taxon>genistoids sensu lato</taxon>
        <taxon>core genistoids</taxon>
        <taxon>Crotalarieae</taxon>
        <taxon>Crotalaria</taxon>
    </lineage>
</organism>
<evidence type="ECO:0000256" key="3">
    <source>
        <dbReference type="ARBA" id="ARBA00023163"/>
    </source>
</evidence>
<dbReference type="EMBL" id="JAYWIO010000008">
    <property type="protein sequence ID" value="KAK7247547.1"/>
    <property type="molecule type" value="Genomic_DNA"/>
</dbReference>
<evidence type="ECO:0000256" key="6">
    <source>
        <dbReference type="SAM" id="Phobius"/>
    </source>
</evidence>
<feature type="region of interest" description="SAW" evidence="5">
    <location>
        <begin position="504"/>
        <end position="580"/>
    </location>
</feature>
<evidence type="ECO:0000256" key="4">
    <source>
        <dbReference type="ARBA" id="ARBA00023242"/>
    </source>
</evidence>
<feature type="transmembrane region" description="Helical" evidence="6">
    <location>
        <begin position="23"/>
        <end position="49"/>
    </location>
</feature>
<dbReference type="AlphaFoldDB" id="A0AAN9HTM5"/>
<evidence type="ECO:0000313" key="8">
    <source>
        <dbReference type="Proteomes" id="UP001372338"/>
    </source>
</evidence>
<accession>A0AAN9HTM5</accession>
<dbReference type="Pfam" id="PF03514">
    <property type="entry name" value="GRAS"/>
    <property type="match status" value="1"/>
</dbReference>
<keyword evidence="6" id="KW-1133">Transmembrane helix</keyword>
<comment type="subcellular location">
    <subcellularLocation>
        <location evidence="1">Nucleus</location>
    </subcellularLocation>
</comment>
<keyword evidence="4" id="KW-0539">Nucleus</keyword>
<protein>
    <submittedName>
        <fullName evidence="7">Uncharacterized protein</fullName>
    </submittedName>
</protein>
<proteinExistence type="inferred from homology"/>
<keyword evidence="6" id="KW-0472">Membrane</keyword>